<dbReference type="AlphaFoldDB" id="E2B7W4"/>
<dbReference type="Proteomes" id="UP000008237">
    <property type="component" value="Unassembled WGS sequence"/>
</dbReference>
<gene>
    <name evidence="2" type="ORF">EAI_02132</name>
</gene>
<dbReference type="PANTHER" id="PTHR21505:SF12">
    <property type="entry name" value="MADF DOMAIN-CONTAINING PROTEIN-RELATED"/>
    <property type="match status" value="1"/>
</dbReference>
<evidence type="ECO:0000259" key="1">
    <source>
        <dbReference type="PROSITE" id="PS51029"/>
    </source>
</evidence>
<feature type="non-terminal residue" evidence="2">
    <location>
        <position position="1"/>
    </location>
</feature>
<dbReference type="OMA" id="MWTNESI"/>
<dbReference type="InterPro" id="IPR006578">
    <property type="entry name" value="MADF-dom"/>
</dbReference>
<dbReference type="InParanoid" id="E2B7W4"/>
<dbReference type="Pfam" id="PF10545">
    <property type="entry name" value="MADF_DNA_bdg"/>
    <property type="match status" value="1"/>
</dbReference>
<sequence length="86" mass="9779">WTNESISSLIEAYKEEPCLYAVNTPNYHNKHARNKVLQKVCDSVSMYRPGITENECATKFHNLRNQFNIENSKVKASIKSGTGTDD</sequence>
<protein>
    <recommendedName>
        <fullName evidence="1">MADF domain-containing protein</fullName>
    </recommendedName>
</protein>
<proteinExistence type="predicted"/>
<evidence type="ECO:0000313" key="3">
    <source>
        <dbReference type="Proteomes" id="UP000008237"/>
    </source>
</evidence>
<organism evidence="3">
    <name type="scientific">Harpegnathos saltator</name>
    <name type="common">Jerdon's jumping ant</name>
    <dbReference type="NCBI Taxonomy" id="610380"/>
    <lineage>
        <taxon>Eukaryota</taxon>
        <taxon>Metazoa</taxon>
        <taxon>Ecdysozoa</taxon>
        <taxon>Arthropoda</taxon>
        <taxon>Hexapoda</taxon>
        <taxon>Insecta</taxon>
        <taxon>Pterygota</taxon>
        <taxon>Neoptera</taxon>
        <taxon>Endopterygota</taxon>
        <taxon>Hymenoptera</taxon>
        <taxon>Apocrita</taxon>
        <taxon>Aculeata</taxon>
        <taxon>Formicoidea</taxon>
        <taxon>Formicidae</taxon>
        <taxon>Ponerinae</taxon>
        <taxon>Ponerini</taxon>
        <taxon>Harpegnathos</taxon>
    </lineage>
</organism>
<name>E2B7W4_HARSA</name>
<accession>E2B7W4</accession>
<feature type="non-terminal residue" evidence="2">
    <location>
        <position position="86"/>
    </location>
</feature>
<evidence type="ECO:0000313" key="2">
    <source>
        <dbReference type="EMBL" id="EFN88214.1"/>
    </source>
</evidence>
<dbReference type="PANTHER" id="PTHR21505">
    <property type="entry name" value="MADF DOMAIN-CONTAINING PROTEIN-RELATED"/>
    <property type="match status" value="1"/>
</dbReference>
<feature type="domain" description="MADF" evidence="1">
    <location>
        <begin position="8"/>
        <end position="86"/>
    </location>
</feature>
<dbReference type="PROSITE" id="PS51029">
    <property type="entry name" value="MADF"/>
    <property type="match status" value="1"/>
</dbReference>
<reference evidence="2 3" key="1">
    <citation type="journal article" date="2010" name="Science">
        <title>Genomic comparison of the ants Camponotus floridanus and Harpegnathos saltator.</title>
        <authorList>
            <person name="Bonasio R."/>
            <person name="Zhang G."/>
            <person name="Ye C."/>
            <person name="Mutti N.S."/>
            <person name="Fang X."/>
            <person name="Qin N."/>
            <person name="Donahue G."/>
            <person name="Yang P."/>
            <person name="Li Q."/>
            <person name="Li C."/>
            <person name="Zhang P."/>
            <person name="Huang Z."/>
            <person name="Berger S.L."/>
            <person name="Reinberg D."/>
            <person name="Wang J."/>
            <person name="Liebig J."/>
        </authorList>
    </citation>
    <scope>NUCLEOTIDE SEQUENCE [LARGE SCALE GENOMIC DNA]</scope>
    <source>
        <strain evidence="2 3">R22 G/1</strain>
    </source>
</reference>
<keyword evidence="3" id="KW-1185">Reference proteome</keyword>
<dbReference type="EMBL" id="GL446212">
    <property type="protein sequence ID" value="EFN88214.1"/>
    <property type="molecule type" value="Genomic_DNA"/>
</dbReference>